<name>A0A9W9FVW2_9EURO</name>
<feature type="region of interest" description="Disordered" evidence="1">
    <location>
        <begin position="218"/>
        <end position="263"/>
    </location>
</feature>
<evidence type="ECO:0000256" key="1">
    <source>
        <dbReference type="SAM" id="MobiDB-lite"/>
    </source>
</evidence>
<keyword evidence="3" id="KW-1185">Reference proteome</keyword>
<evidence type="ECO:0000313" key="2">
    <source>
        <dbReference type="EMBL" id="KAJ5107367.1"/>
    </source>
</evidence>
<accession>A0A9W9FVW2</accession>
<dbReference type="EMBL" id="JAPQKH010000003">
    <property type="protein sequence ID" value="KAJ5107367.1"/>
    <property type="molecule type" value="Genomic_DNA"/>
</dbReference>
<dbReference type="AlphaFoldDB" id="A0A9W9FVW2"/>
<sequence length="492" mass="55375">MHGWNLDPDRTGLKIGHQKARSNAPLRALHTLETSDQVESTRRELANKINQKTTDGPISLDLIRKVLLVFEHPYECYTDDENDEREHLQHILRTKLRERNERYLSGSDFCSLGLILRAPEAHMTNPADREELLVQLCVLILENHFELQSEGMFGLSEFRFLKRALRNCVSSGHPTPLLAEVESAIEKIQAIPLGQESQPQGRQWLRRDLLEDCLTFLRRDSPSPDNEPISEPIQQMDESESSISKPIQQMDESASSFLSPAPSDPPMNFGFSGNFDRSPAPIDPGDPVQICHQLAFRLLNEGYISRDHACLPILDLSILESHFEAWRKPKNEGSMSSGQHAVLNFCWALGSLSRGPIPVPAAETFYQRGYKFQLKLASENIDSQSSNNRLILIQCDVLRAQYLWAAGCLEDAWTTISTPINALHTKIRGSHQQICQTLLKANVILDFFFAYGIAPASLEALSLLTLAKSPLFHVLPIRPGYLSLSGIMSPRH</sequence>
<dbReference type="CDD" id="cd12148">
    <property type="entry name" value="fungal_TF_MHR"/>
    <property type="match status" value="1"/>
</dbReference>
<comment type="caution">
    <text evidence="2">The sequence shown here is derived from an EMBL/GenBank/DDBJ whole genome shotgun (WGS) entry which is preliminary data.</text>
</comment>
<feature type="region of interest" description="Disordered" evidence="1">
    <location>
        <begin position="1"/>
        <end position="20"/>
    </location>
</feature>
<feature type="compositionally biased region" description="Polar residues" evidence="1">
    <location>
        <begin position="241"/>
        <end position="258"/>
    </location>
</feature>
<gene>
    <name evidence="2" type="ORF">N7456_004042</name>
</gene>
<protein>
    <submittedName>
        <fullName evidence="2">Fungal-specific transcription factor domain-containing protein</fullName>
    </submittedName>
</protein>
<reference evidence="2" key="2">
    <citation type="journal article" date="2023" name="IMA Fungus">
        <title>Comparative genomic study of the Penicillium genus elucidates a diverse pangenome and 15 lateral gene transfer events.</title>
        <authorList>
            <person name="Petersen C."/>
            <person name="Sorensen T."/>
            <person name="Nielsen M.R."/>
            <person name="Sondergaard T.E."/>
            <person name="Sorensen J.L."/>
            <person name="Fitzpatrick D.A."/>
            <person name="Frisvad J.C."/>
            <person name="Nielsen K.L."/>
        </authorList>
    </citation>
    <scope>NUCLEOTIDE SEQUENCE</scope>
    <source>
        <strain evidence="2">IBT 30069</strain>
    </source>
</reference>
<dbReference type="Proteomes" id="UP001149165">
    <property type="component" value="Unassembled WGS sequence"/>
</dbReference>
<reference evidence="2" key="1">
    <citation type="submission" date="2022-11" db="EMBL/GenBank/DDBJ databases">
        <authorList>
            <person name="Petersen C."/>
        </authorList>
    </citation>
    <scope>NUCLEOTIDE SEQUENCE</scope>
    <source>
        <strain evidence="2">IBT 30069</strain>
    </source>
</reference>
<evidence type="ECO:0000313" key="3">
    <source>
        <dbReference type="Proteomes" id="UP001149165"/>
    </source>
</evidence>
<proteinExistence type="predicted"/>
<organism evidence="2 3">
    <name type="scientific">Penicillium angulare</name>
    <dbReference type="NCBI Taxonomy" id="116970"/>
    <lineage>
        <taxon>Eukaryota</taxon>
        <taxon>Fungi</taxon>
        <taxon>Dikarya</taxon>
        <taxon>Ascomycota</taxon>
        <taxon>Pezizomycotina</taxon>
        <taxon>Eurotiomycetes</taxon>
        <taxon>Eurotiomycetidae</taxon>
        <taxon>Eurotiales</taxon>
        <taxon>Aspergillaceae</taxon>
        <taxon>Penicillium</taxon>
    </lineage>
</organism>